<dbReference type="PANTHER" id="PTHR31849:SF1">
    <property type="entry name" value="CYSTEINE-RICH DPF MOTIF DOMAIN-CONTAINING PROTEIN 1"/>
    <property type="match status" value="1"/>
</dbReference>
<evidence type="ECO:0000259" key="3">
    <source>
        <dbReference type="Pfam" id="PF10170"/>
    </source>
</evidence>
<organism evidence="4">
    <name type="scientific">Scylla olivacea</name>
    <name type="common">Orange mud crab</name>
    <name type="synonym">Cancer olivacea</name>
    <dbReference type="NCBI Taxonomy" id="85551"/>
    <lineage>
        <taxon>Eukaryota</taxon>
        <taxon>Metazoa</taxon>
        <taxon>Ecdysozoa</taxon>
        <taxon>Arthropoda</taxon>
        <taxon>Crustacea</taxon>
        <taxon>Multicrustacea</taxon>
        <taxon>Malacostraca</taxon>
        <taxon>Eumalacostraca</taxon>
        <taxon>Eucarida</taxon>
        <taxon>Decapoda</taxon>
        <taxon>Pleocyemata</taxon>
        <taxon>Brachyura</taxon>
        <taxon>Eubrachyura</taxon>
        <taxon>Portunoidea</taxon>
        <taxon>Portunidae</taxon>
        <taxon>Portuninae</taxon>
        <taxon>Scylla</taxon>
    </lineage>
</organism>
<dbReference type="AlphaFoldDB" id="A0A0N7ZDM5"/>
<feature type="domain" description="Cysteine-rich DPF motif" evidence="3">
    <location>
        <begin position="18"/>
        <end position="110"/>
    </location>
</feature>
<accession>A0A0N7ZDM5</accession>
<dbReference type="PANTHER" id="PTHR31849">
    <property type="entry name" value="CYSTEINE-RICH PDF MOTIF DOMAIN-CONTAINING PROTEIN 1"/>
    <property type="match status" value="1"/>
</dbReference>
<sequence>MANGSSEFNTKNEKGGTFLCENCGLRETYHYYGQRPPFHRGVTFLEDCYFIRDPFQSQANSSLLLGSACTACSKVVCQAASCSLYYTARFCVACAEANQKDFPREIQQRFNKMRNDKKC</sequence>
<dbReference type="EMBL" id="GDRN01026927">
    <property type="protein sequence ID" value="JAI67664.1"/>
    <property type="molecule type" value="Transcribed_RNA"/>
</dbReference>
<dbReference type="Pfam" id="PF10170">
    <property type="entry name" value="C6_DPF"/>
    <property type="match status" value="1"/>
</dbReference>
<evidence type="ECO:0000256" key="1">
    <source>
        <dbReference type="ARBA" id="ARBA00007917"/>
    </source>
</evidence>
<reference evidence="4" key="1">
    <citation type="submission" date="2015-09" db="EMBL/GenBank/DDBJ databases">
        <title>Scylla olivacea transcriptome.</title>
        <authorList>
            <person name="Ikhwanuddin M."/>
        </authorList>
    </citation>
    <scope>NUCLEOTIDE SEQUENCE</scope>
</reference>
<comment type="similarity">
    <text evidence="1">Belongs to the CDPF1 family.</text>
</comment>
<dbReference type="InterPro" id="IPR042426">
    <property type="entry name" value="CDPF1"/>
</dbReference>
<protein>
    <recommendedName>
        <fullName evidence="2">Cysteine-rich DPF motif domain-containing protein 1</fullName>
    </recommendedName>
</protein>
<proteinExistence type="inferred from homology"/>
<dbReference type="PRINTS" id="PR01995">
    <property type="entry name" value="UPF0595"/>
</dbReference>
<evidence type="ECO:0000256" key="2">
    <source>
        <dbReference type="ARBA" id="ARBA00014801"/>
    </source>
</evidence>
<name>A0A0N7ZDM5_SCYOL</name>
<dbReference type="InterPro" id="IPR018785">
    <property type="entry name" value="CDPF1_dom"/>
</dbReference>
<evidence type="ECO:0000313" key="4">
    <source>
        <dbReference type="EMBL" id="JAI67664.1"/>
    </source>
</evidence>